<accession>A0A2H0WRW8</accession>
<comment type="caution">
    <text evidence="2">The sequence shown here is derived from an EMBL/GenBank/DDBJ whole genome shotgun (WGS) entry which is preliminary data.</text>
</comment>
<dbReference type="Proteomes" id="UP000231282">
    <property type="component" value="Unassembled WGS sequence"/>
</dbReference>
<evidence type="ECO:0000256" key="1">
    <source>
        <dbReference type="SAM" id="MobiDB-lite"/>
    </source>
</evidence>
<sequence length="215" mass="25322">MLPKSRPGNNHMAKENASHSSEERHYFSTESRKKILKRYPILRSFLSLPELTPDNPKEYLKQFNSLDLRLVEIYEILEKEVDRGWQENFAVYTIETLADGFNQGIFKANKFLYPLEILVIESAFFSGFEIGNQKEIEYFLPEFVDNAKDVGILWSNDQNEYQNINLHTGKIFREIMEKGASLRLENPRLNEIFPILQDKEENLSLFRNFLNSLDF</sequence>
<organism evidence="2 3">
    <name type="scientific">Candidatus Shapirobacteria bacterium CG09_land_8_20_14_0_10_38_17</name>
    <dbReference type="NCBI Taxonomy" id="1974884"/>
    <lineage>
        <taxon>Bacteria</taxon>
        <taxon>Candidatus Shapironibacteriota</taxon>
    </lineage>
</organism>
<name>A0A2H0WRW8_9BACT</name>
<feature type="compositionally biased region" description="Basic and acidic residues" evidence="1">
    <location>
        <begin position="12"/>
        <end position="26"/>
    </location>
</feature>
<feature type="region of interest" description="Disordered" evidence="1">
    <location>
        <begin position="1"/>
        <end position="26"/>
    </location>
</feature>
<proteinExistence type="predicted"/>
<gene>
    <name evidence="2" type="ORF">COT63_00150</name>
</gene>
<evidence type="ECO:0000313" key="2">
    <source>
        <dbReference type="EMBL" id="PIS15396.1"/>
    </source>
</evidence>
<dbReference type="AlphaFoldDB" id="A0A2H0WRW8"/>
<protein>
    <submittedName>
        <fullName evidence="2">Uncharacterized protein</fullName>
    </submittedName>
</protein>
<reference evidence="3" key="1">
    <citation type="submission" date="2017-09" db="EMBL/GenBank/DDBJ databases">
        <title>Depth-based differentiation of microbial function through sediment-hosted aquifers and enrichment of novel symbionts in the deep terrestrial subsurface.</title>
        <authorList>
            <person name="Probst A.J."/>
            <person name="Ladd B."/>
            <person name="Jarett J.K."/>
            <person name="Geller-Mcgrath D.E."/>
            <person name="Sieber C.M.K."/>
            <person name="Emerson J.B."/>
            <person name="Anantharaman K."/>
            <person name="Thomas B.C."/>
            <person name="Malmstrom R."/>
            <person name="Stieglmeier M."/>
            <person name="Klingl A."/>
            <person name="Woyke T."/>
            <person name="Ryan C.M."/>
            <person name="Banfield J.F."/>
        </authorList>
    </citation>
    <scope>NUCLEOTIDE SEQUENCE [LARGE SCALE GENOMIC DNA]</scope>
</reference>
<evidence type="ECO:0000313" key="3">
    <source>
        <dbReference type="Proteomes" id="UP000231282"/>
    </source>
</evidence>
<dbReference type="EMBL" id="PEZH01000004">
    <property type="protein sequence ID" value="PIS15396.1"/>
    <property type="molecule type" value="Genomic_DNA"/>
</dbReference>